<protein>
    <submittedName>
        <fullName evidence="1">Uncharacterized protein</fullName>
    </submittedName>
</protein>
<evidence type="ECO:0000313" key="1">
    <source>
        <dbReference type="EMBL" id="KGA18408.1"/>
    </source>
</evidence>
<organism evidence="1">
    <name type="scientific">freshwater metagenome</name>
    <dbReference type="NCBI Taxonomy" id="449393"/>
    <lineage>
        <taxon>unclassified sequences</taxon>
        <taxon>metagenomes</taxon>
        <taxon>ecological metagenomes</taxon>
    </lineage>
</organism>
<feature type="non-terminal residue" evidence="1">
    <location>
        <position position="53"/>
    </location>
</feature>
<name>A0A094SJ06_9ZZZZ</name>
<gene>
    <name evidence="1" type="ORF">GM50_8645</name>
</gene>
<proteinExistence type="predicted"/>
<dbReference type="AlphaFoldDB" id="A0A094SJ06"/>
<accession>A0A094SJ06</accession>
<dbReference type="EMBL" id="JNSK01000025">
    <property type="protein sequence ID" value="KGA18408.1"/>
    <property type="molecule type" value="Genomic_DNA"/>
</dbReference>
<reference evidence="1" key="1">
    <citation type="submission" date="2014-05" db="EMBL/GenBank/DDBJ databases">
        <title>Key roles for freshwater Actinobacteria revealed by deep metagenomic sequencing.</title>
        <authorList>
            <person name="Ghai R."/>
            <person name="Mizuno C.M."/>
            <person name="Picazo A."/>
            <person name="Camacho A."/>
            <person name="Rodriguez-Valera F."/>
        </authorList>
    </citation>
    <scope>NUCLEOTIDE SEQUENCE</scope>
</reference>
<comment type="caution">
    <text evidence="1">The sequence shown here is derived from an EMBL/GenBank/DDBJ whole genome shotgun (WGS) entry which is preliminary data.</text>
</comment>
<sequence length="53" mass="6164">MGKINLRHALSFFTICTGEISAFPSHLSTQQVWVTDPNHSDRRLTWPQQRKLL</sequence>